<gene>
    <name evidence="2" type="ORF">S03H2_69635</name>
</gene>
<dbReference type="InterPro" id="IPR045584">
    <property type="entry name" value="Pilin-like"/>
</dbReference>
<evidence type="ECO:0000256" key="1">
    <source>
        <dbReference type="SAM" id="Phobius"/>
    </source>
</evidence>
<evidence type="ECO:0008006" key="3">
    <source>
        <dbReference type="Google" id="ProtNLM"/>
    </source>
</evidence>
<proteinExistence type="predicted"/>
<reference evidence="2" key="1">
    <citation type="journal article" date="2014" name="Front. Microbiol.">
        <title>High frequency of phylogenetically diverse reductive dehalogenase-homologous genes in deep subseafloor sedimentary metagenomes.</title>
        <authorList>
            <person name="Kawai M."/>
            <person name="Futagami T."/>
            <person name="Toyoda A."/>
            <person name="Takaki Y."/>
            <person name="Nishi S."/>
            <person name="Hori S."/>
            <person name="Arai W."/>
            <person name="Tsubouchi T."/>
            <person name="Morono Y."/>
            <person name="Uchiyama I."/>
            <person name="Ito T."/>
            <person name="Fujiyama A."/>
            <person name="Inagaki F."/>
            <person name="Takami H."/>
        </authorList>
    </citation>
    <scope>NUCLEOTIDE SEQUENCE</scope>
    <source>
        <strain evidence="2">Expedition CK06-06</strain>
    </source>
</reference>
<organism evidence="2">
    <name type="scientific">marine sediment metagenome</name>
    <dbReference type="NCBI Taxonomy" id="412755"/>
    <lineage>
        <taxon>unclassified sequences</taxon>
        <taxon>metagenomes</taxon>
        <taxon>ecological metagenomes</taxon>
    </lineage>
</organism>
<evidence type="ECO:0000313" key="2">
    <source>
        <dbReference type="EMBL" id="GAH98989.1"/>
    </source>
</evidence>
<dbReference type="Pfam" id="PF07963">
    <property type="entry name" value="N_methyl"/>
    <property type="match status" value="1"/>
</dbReference>
<keyword evidence="1" id="KW-0472">Membrane</keyword>
<dbReference type="Gene3D" id="3.30.700.10">
    <property type="entry name" value="Glycoprotein, Type 4 Pilin"/>
    <property type="match status" value="1"/>
</dbReference>
<feature type="transmembrane region" description="Helical" evidence="1">
    <location>
        <begin position="12"/>
        <end position="32"/>
    </location>
</feature>
<keyword evidence="1" id="KW-1133">Transmembrane helix</keyword>
<sequence length="96" mass="10288">MCNVKEIRRTGFTLIEMMAVINIIALVAAMVLPTAARMFSASADEQARAMLTASLTGARAKAIEDAEYRIVHVQVGKEGSTWVCSMAGRDEGLGRG</sequence>
<dbReference type="EMBL" id="BARU01046060">
    <property type="protein sequence ID" value="GAH98989.1"/>
    <property type="molecule type" value="Genomic_DNA"/>
</dbReference>
<dbReference type="AlphaFoldDB" id="X1L9B8"/>
<dbReference type="InterPro" id="IPR012902">
    <property type="entry name" value="N_methyl_site"/>
</dbReference>
<dbReference type="NCBIfam" id="TIGR02532">
    <property type="entry name" value="IV_pilin_GFxxxE"/>
    <property type="match status" value="1"/>
</dbReference>
<keyword evidence="1" id="KW-0812">Transmembrane</keyword>
<dbReference type="SUPFAM" id="SSF54523">
    <property type="entry name" value="Pili subunits"/>
    <property type="match status" value="1"/>
</dbReference>
<accession>X1L9B8</accession>
<protein>
    <recommendedName>
        <fullName evidence="3">General secretion pathway GspH domain-containing protein</fullName>
    </recommendedName>
</protein>
<comment type="caution">
    <text evidence="2">The sequence shown here is derived from an EMBL/GenBank/DDBJ whole genome shotgun (WGS) entry which is preliminary data.</text>
</comment>
<feature type="non-terminal residue" evidence="2">
    <location>
        <position position="96"/>
    </location>
</feature>
<name>X1L9B8_9ZZZZ</name>